<name>A0AAN6WDY7_9PEZI</name>
<organism evidence="1 2">
    <name type="scientific">Triangularia setosa</name>
    <dbReference type="NCBI Taxonomy" id="2587417"/>
    <lineage>
        <taxon>Eukaryota</taxon>
        <taxon>Fungi</taxon>
        <taxon>Dikarya</taxon>
        <taxon>Ascomycota</taxon>
        <taxon>Pezizomycotina</taxon>
        <taxon>Sordariomycetes</taxon>
        <taxon>Sordariomycetidae</taxon>
        <taxon>Sordariales</taxon>
        <taxon>Podosporaceae</taxon>
        <taxon>Triangularia</taxon>
    </lineage>
</organism>
<dbReference type="EMBL" id="MU866101">
    <property type="protein sequence ID" value="KAK4180273.1"/>
    <property type="molecule type" value="Genomic_DNA"/>
</dbReference>
<comment type="caution">
    <text evidence="1">The sequence shown here is derived from an EMBL/GenBank/DDBJ whole genome shotgun (WGS) entry which is preliminary data.</text>
</comment>
<evidence type="ECO:0000313" key="2">
    <source>
        <dbReference type="Proteomes" id="UP001302321"/>
    </source>
</evidence>
<sequence>MGKTQRLTPAWDRDRSDFDKFELNLKLWSYIQPDEVLAITDKVANFLRDRNWGLLVNWKITTREPTPEVPIAPLPGREGLAYVALNLVFTTTDGGSEKLSNESNCRLYYKNLTNLLLWPSFEASSKKIGIDFVTWHLEPSWGWSTAFSRYGLKGWSRQPTKKEQKLPAYCIGYALRDLTTLHGLSDRDMSHDSCPKGAALECIKHLFRKAQQELAEVRQAASSSLRQRFAVNCNGCPCAEEENVQVLIEENIQHTLATNQSIKAITDILNRNVGLGRSRFFLMRILRRLFNRPKYLNMVITDNAFKNKQQTMDGDASYLTSMSRTMAGHIRLRSTAKRHNLQDQVRKAAPGTLEHTQLMRYFGLVAARVGEQAQHDAALDKVGGRFFNAFDDVVKDIEALIQVLDNEYAEKGENMFKKKRKAVPEGTPRCLLEKAALNEKLYKLENGSDSELDAEYNEKY</sequence>
<accession>A0AAN6WDY7</accession>
<proteinExistence type="predicted"/>
<reference evidence="1" key="1">
    <citation type="journal article" date="2023" name="Mol. Phylogenet. Evol.">
        <title>Genome-scale phylogeny and comparative genomics of the fungal order Sordariales.</title>
        <authorList>
            <person name="Hensen N."/>
            <person name="Bonometti L."/>
            <person name="Westerberg I."/>
            <person name="Brannstrom I.O."/>
            <person name="Guillou S."/>
            <person name="Cros-Aarteil S."/>
            <person name="Calhoun S."/>
            <person name="Haridas S."/>
            <person name="Kuo A."/>
            <person name="Mondo S."/>
            <person name="Pangilinan J."/>
            <person name="Riley R."/>
            <person name="LaButti K."/>
            <person name="Andreopoulos B."/>
            <person name="Lipzen A."/>
            <person name="Chen C."/>
            <person name="Yan M."/>
            <person name="Daum C."/>
            <person name="Ng V."/>
            <person name="Clum A."/>
            <person name="Steindorff A."/>
            <person name="Ohm R.A."/>
            <person name="Martin F."/>
            <person name="Silar P."/>
            <person name="Natvig D.O."/>
            <person name="Lalanne C."/>
            <person name="Gautier V."/>
            <person name="Ament-Velasquez S.L."/>
            <person name="Kruys A."/>
            <person name="Hutchinson M.I."/>
            <person name="Powell A.J."/>
            <person name="Barry K."/>
            <person name="Miller A.N."/>
            <person name="Grigoriev I.V."/>
            <person name="Debuchy R."/>
            <person name="Gladieux P."/>
            <person name="Hiltunen Thoren M."/>
            <person name="Johannesson H."/>
        </authorList>
    </citation>
    <scope>NUCLEOTIDE SEQUENCE</scope>
    <source>
        <strain evidence="1">CBS 892.96</strain>
    </source>
</reference>
<reference evidence="1" key="2">
    <citation type="submission" date="2023-05" db="EMBL/GenBank/DDBJ databases">
        <authorList>
            <consortium name="Lawrence Berkeley National Laboratory"/>
            <person name="Steindorff A."/>
            <person name="Hensen N."/>
            <person name="Bonometti L."/>
            <person name="Westerberg I."/>
            <person name="Brannstrom I.O."/>
            <person name="Guillou S."/>
            <person name="Cros-Aarteil S."/>
            <person name="Calhoun S."/>
            <person name="Haridas S."/>
            <person name="Kuo A."/>
            <person name="Mondo S."/>
            <person name="Pangilinan J."/>
            <person name="Riley R."/>
            <person name="Labutti K."/>
            <person name="Andreopoulos B."/>
            <person name="Lipzen A."/>
            <person name="Chen C."/>
            <person name="Yanf M."/>
            <person name="Daum C."/>
            <person name="Ng V."/>
            <person name="Clum A."/>
            <person name="Ohm R."/>
            <person name="Martin F."/>
            <person name="Silar P."/>
            <person name="Natvig D."/>
            <person name="Lalanne C."/>
            <person name="Gautier V."/>
            <person name="Ament-Velasquez S.L."/>
            <person name="Kruys A."/>
            <person name="Hutchinson M.I."/>
            <person name="Powell A.J."/>
            <person name="Barry K."/>
            <person name="Miller A.N."/>
            <person name="Grigoriev I.V."/>
            <person name="Debuchy R."/>
            <person name="Gladieux P."/>
            <person name="Thoren M.H."/>
            <person name="Johannesson H."/>
        </authorList>
    </citation>
    <scope>NUCLEOTIDE SEQUENCE</scope>
    <source>
        <strain evidence="1">CBS 892.96</strain>
    </source>
</reference>
<gene>
    <name evidence="1" type="ORF">QBC36DRAFT_36972</name>
</gene>
<keyword evidence="2" id="KW-1185">Reference proteome</keyword>
<dbReference type="AlphaFoldDB" id="A0AAN6WDY7"/>
<protein>
    <submittedName>
        <fullName evidence="1">Uncharacterized protein</fullName>
    </submittedName>
</protein>
<evidence type="ECO:0000313" key="1">
    <source>
        <dbReference type="EMBL" id="KAK4180273.1"/>
    </source>
</evidence>
<dbReference type="Proteomes" id="UP001302321">
    <property type="component" value="Unassembled WGS sequence"/>
</dbReference>